<dbReference type="OrthoDB" id="3469168at2"/>
<accession>A0A4R9K924</accession>
<evidence type="ECO:0000313" key="3">
    <source>
        <dbReference type="EMBL" id="TGL61920.1"/>
    </source>
</evidence>
<dbReference type="RefSeq" id="WP_135622666.1">
    <property type="nucleotide sequence ID" value="NZ_RQGD01000014.1"/>
</dbReference>
<sequence length="341" mass="38280">MFGIKFVKFEPGFYIFKYKGGKITKEGEGLSFYYFAPTTSLVAVPIGSIDVPFIFNESTQDFQEISVQGQITYRISDPKKISQLLNYTLNNATYGYLYDDPNKLSPRLINLVQVVTKNQVKRLTLKEALGSSENLVNQILKDVSQDKMVLALGVEILGASILAVKPNPETAKALEAETRETILRESDQAIFLRRNSAVEKERAIKENELNTEIAIENKNREIKEKQMESEKLVQLRTQELEESDLKFRIEQEEKNKALIALQTVNQKQTSDAKAYAIASVMKAYQGVDPNILQTLASVGMDPNKMIALAFQGIAGKADKIGQLNITPDLLNNLLKPNEETH</sequence>
<evidence type="ECO:0000259" key="2">
    <source>
        <dbReference type="Pfam" id="PF01145"/>
    </source>
</evidence>
<gene>
    <name evidence="3" type="ORF">EHQ58_04760</name>
</gene>
<keyword evidence="4" id="KW-1185">Reference proteome</keyword>
<dbReference type="SUPFAM" id="SSF117892">
    <property type="entry name" value="Band 7/SPFH domain"/>
    <property type="match status" value="1"/>
</dbReference>
<protein>
    <submittedName>
        <fullName evidence="3">SPFH domain-containing protein</fullName>
    </submittedName>
</protein>
<proteinExistence type="predicted"/>
<reference evidence="3" key="1">
    <citation type="journal article" date="2019" name="PLoS Negl. Trop. Dis.">
        <title>Revisiting the worldwide diversity of Leptospira species in the environment.</title>
        <authorList>
            <person name="Vincent A.T."/>
            <person name="Schiettekatte O."/>
            <person name="Bourhy P."/>
            <person name="Veyrier F.J."/>
            <person name="Picardeau M."/>
        </authorList>
    </citation>
    <scope>NUCLEOTIDE SEQUENCE [LARGE SCALE GENOMIC DNA]</scope>
    <source>
        <strain evidence="3">201702476</strain>
    </source>
</reference>
<dbReference type="InterPro" id="IPR001107">
    <property type="entry name" value="Band_7"/>
</dbReference>
<dbReference type="Gene3D" id="3.30.479.30">
    <property type="entry name" value="Band 7 domain"/>
    <property type="match status" value="1"/>
</dbReference>
<name>A0A4R9K924_9LEPT</name>
<dbReference type="AlphaFoldDB" id="A0A4R9K924"/>
<dbReference type="Pfam" id="PF01145">
    <property type="entry name" value="Band_7"/>
    <property type="match status" value="1"/>
</dbReference>
<organism evidence="3 4">
    <name type="scientific">Leptospira ognonensis</name>
    <dbReference type="NCBI Taxonomy" id="2484945"/>
    <lineage>
        <taxon>Bacteria</taxon>
        <taxon>Pseudomonadati</taxon>
        <taxon>Spirochaetota</taxon>
        <taxon>Spirochaetia</taxon>
        <taxon>Leptospirales</taxon>
        <taxon>Leptospiraceae</taxon>
        <taxon>Leptospira</taxon>
    </lineage>
</organism>
<feature type="domain" description="Band 7" evidence="2">
    <location>
        <begin position="10"/>
        <end position="187"/>
    </location>
</feature>
<dbReference type="EMBL" id="RQGD01000014">
    <property type="protein sequence ID" value="TGL61920.1"/>
    <property type="molecule type" value="Genomic_DNA"/>
</dbReference>
<comment type="caution">
    <text evidence="3">The sequence shown here is derived from an EMBL/GenBank/DDBJ whole genome shotgun (WGS) entry which is preliminary data.</text>
</comment>
<dbReference type="GO" id="GO:0016020">
    <property type="term" value="C:membrane"/>
    <property type="evidence" value="ECO:0007669"/>
    <property type="project" value="UniProtKB-SubCell"/>
</dbReference>
<dbReference type="Proteomes" id="UP000297693">
    <property type="component" value="Unassembled WGS sequence"/>
</dbReference>
<evidence type="ECO:0000256" key="1">
    <source>
        <dbReference type="ARBA" id="ARBA00004167"/>
    </source>
</evidence>
<dbReference type="InterPro" id="IPR036013">
    <property type="entry name" value="Band_7/SPFH_dom_sf"/>
</dbReference>
<evidence type="ECO:0000313" key="4">
    <source>
        <dbReference type="Proteomes" id="UP000297693"/>
    </source>
</evidence>
<comment type="subcellular location">
    <subcellularLocation>
        <location evidence="1">Membrane</location>
        <topology evidence="1">Single-pass membrane protein</topology>
    </subcellularLocation>
</comment>